<dbReference type="SUPFAM" id="SSF46689">
    <property type="entry name" value="Homeodomain-like"/>
    <property type="match status" value="1"/>
</dbReference>
<dbReference type="AlphaFoldDB" id="A0A1A8B8B8"/>
<dbReference type="GeneID" id="107392301"/>
<reference evidence="5" key="5">
    <citation type="submission" date="2025-05" db="UniProtKB">
        <authorList>
            <consortium name="Ensembl"/>
        </authorList>
    </citation>
    <scope>IDENTIFICATION</scope>
</reference>
<reference evidence="5" key="1">
    <citation type="submission" date="2014-08" db="EMBL/GenBank/DDBJ databases">
        <authorList>
            <person name="Senf B."/>
            <person name="Petzold A."/>
            <person name="Downie B.R."/>
            <person name="Koch P."/>
            <person name="Platzer M."/>
        </authorList>
    </citation>
    <scope>NUCLEOTIDE SEQUENCE [LARGE SCALE GENOMIC DNA]</scope>
    <source>
        <strain evidence="5">GRZ</strain>
    </source>
</reference>
<reference evidence="4" key="2">
    <citation type="submission" date="2016-05" db="EMBL/GenBank/DDBJ databases">
        <authorList>
            <person name="Lavstsen T."/>
            <person name="Jespersen J.S."/>
        </authorList>
    </citation>
    <scope>NUCLEOTIDE SEQUENCE</scope>
    <source>
        <tissue evidence="4">Brain</tissue>
    </source>
</reference>
<dbReference type="Proteomes" id="UP000822369">
    <property type="component" value="Chromosome 18"/>
</dbReference>
<dbReference type="InterPro" id="IPR001005">
    <property type="entry name" value="SANT/Myb"/>
</dbReference>
<dbReference type="Proteomes" id="UP000694548">
    <property type="component" value="Chromosome sgr16"/>
</dbReference>
<feature type="region of interest" description="Disordered" evidence="1">
    <location>
        <begin position="588"/>
        <end position="788"/>
    </location>
</feature>
<dbReference type="OMA" id="MASYHHL"/>
<sequence>MASFNSLQHTHSYFESPAKVFARLKSKVQMEAMNAKLDDFIGNNPLLSVREKHGAAFLSPWRKSTNTVDKHKENKTVDSHYNEAQALTLSPISSPQKKCGYSSLRETSPMTDLCGYKRKLRDGTLMESTAVSQPFSSVTRDQIHQRTPQIWESRVLSSRSPVKRQSVESTGRSVSDKRATPLSPVSQGRMFTPIKNRLRKKLDQQECNCVIRTTEERVEDARGMRRSLSTEDHTHNNSSILAGGLPADQSEMLQQPKTPQSSSVVNKRCTVVLERLPTASPAKMFAYMKERESKGGKTNVHNSRRALTGSMQDSDTSPSTARSMEEMEEDASADAPETTDPVNQDREDSAGSRSETGGAEDVWVPATLEQPILLEDPLVLNTPQISIPKRDKDESKRSLWINQQEFPAESVIYLKKWSLGRNPKGLFVTGIHGTDNILWNSSFIVDRVSSRVLKTASGRVYVLVGKIKMHRDSDLPKSFLKKFESGFPPMWKTLYEKMTSECKTKETRKNKAKDVTPPKASASQSVKRWRRDSFRTPDSCPPASSTKVSRSGRVIKPPLEYWRGGRITLDVDMNVTIHDCYDTSDTSSIASLRQSQKPADALQPRREDSKKIEKEEPSQLVRKVRAFQNQNKTGVSRDKKPGNSSGPTREMFEIPSGSTRTSSQRLPHTRRRYKNGGLQKQGEPEASSTQRSQKQTDGTIRYSLKASSRNRISPSTENSSSPTLSDEEFPKKKRRQEKRVASKVGVSISNKTQPDRSLLSSKKREEEPKTMGRTRLSDKVKQKEEDENGWTKMELSKLQEAVSFYPRNITGFWAKVARMVGTRSAEECHKQHVSKGARQSPERGTAKPKKKTKVQEPKPPERPVVSARVGTLKRKQQVRQFLEAVAREDVDDAFSSAYMQNQRVEVPSVCLSDEHEFTISSLAPQTPMLSRFPEAKTPQCLPITPGMIGSPNTKNDNKVVYQLQKKMKKNQFNASRMTQPTKFATPSVKRSIQRCTVENNNFAVWEMFPGNTDCLSDSDEQQDFYFSDT</sequence>
<evidence type="ECO:0000313" key="3">
    <source>
        <dbReference type="EMBL" id="KAF7201784.1"/>
    </source>
</evidence>
<evidence type="ECO:0000256" key="1">
    <source>
        <dbReference type="SAM" id="MobiDB-lite"/>
    </source>
</evidence>
<evidence type="ECO:0000313" key="4">
    <source>
        <dbReference type="EMBL" id="SBP63777.1"/>
    </source>
</evidence>
<feature type="compositionally biased region" description="Polar residues" evidence="1">
    <location>
        <begin position="705"/>
        <end position="724"/>
    </location>
</feature>
<accession>A0A1A8B8B8</accession>
<feature type="domain" description="Myb-like" evidence="2">
    <location>
        <begin position="782"/>
        <end position="828"/>
    </location>
</feature>
<feature type="region of interest" description="Disordered" evidence="1">
    <location>
        <begin position="290"/>
        <end position="362"/>
    </location>
</feature>
<dbReference type="Bgee" id="ENSNFUG00015016877">
    <property type="expression patterns" value="Expressed in caudal fin and 2 other cell types or tissues"/>
</dbReference>
<keyword evidence="6" id="KW-1185">Reference proteome</keyword>
<feature type="compositionally biased region" description="Basic and acidic residues" evidence="1">
    <location>
        <begin position="216"/>
        <end position="235"/>
    </location>
</feature>
<dbReference type="Gene3D" id="1.10.10.60">
    <property type="entry name" value="Homeodomain-like"/>
    <property type="match status" value="1"/>
</dbReference>
<organism evidence="4">
    <name type="scientific">Nothobranchius furzeri</name>
    <name type="common">Turquoise killifish</name>
    <dbReference type="NCBI Taxonomy" id="105023"/>
    <lineage>
        <taxon>Eukaryota</taxon>
        <taxon>Metazoa</taxon>
        <taxon>Chordata</taxon>
        <taxon>Craniata</taxon>
        <taxon>Vertebrata</taxon>
        <taxon>Euteleostomi</taxon>
        <taxon>Actinopterygii</taxon>
        <taxon>Neopterygii</taxon>
        <taxon>Teleostei</taxon>
        <taxon>Neoteleostei</taxon>
        <taxon>Acanthomorphata</taxon>
        <taxon>Ovalentaria</taxon>
        <taxon>Atherinomorphae</taxon>
        <taxon>Cyprinodontiformes</taxon>
        <taxon>Nothobranchiidae</taxon>
        <taxon>Nothobranchius</taxon>
    </lineage>
</organism>
<feature type="compositionally biased region" description="Polar residues" evidence="1">
    <location>
        <begin position="686"/>
        <end position="698"/>
    </location>
</feature>
<dbReference type="PROSITE" id="PS50090">
    <property type="entry name" value="MYB_LIKE"/>
    <property type="match status" value="1"/>
</dbReference>
<gene>
    <name evidence="4" type="primary">MIS18BP1</name>
    <name evidence="3" type="synonym">mis18bp1</name>
    <name evidence="3" type="ORF">G4P62_015489</name>
</gene>
<dbReference type="Ensembl" id="ENSNFUT00015036212.1">
    <property type="protein sequence ID" value="ENSNFUP00015034664.1"/>
    <property type="gene ID" value="ENSNFUG00015016877.1"/>
</dbReference>
<dbReference type="GO" id="GO:0000775">
    <property type="term" value="C:chromosome, centromeric region"/>
    <property type="evidence" value="ECO:0007669"/>
    <property type="project" value="TreeGrafter"/>
</dbReference>
<evidence type="ECO:0000313" key="6">
    <source>
        <dbReference type="Proteomes" id="UP000694548"/>
    </source>
</evidence>
<dbReference type="EMBL" id="HADY01025292">
    <property type="protein sequence ID" value="SBP63777.1"/>
    <property type="molecule type" value="Transcribed_RNA"/>
</dbReference>
<feature type="compositionally biased region" description="Polar residues" evidence="1">
    <location>
        <begin position="309"/>
        <end position="320"/>
    </location>
</feature>
<dbReference type="PANTHER" id="PTHR16124">
    <property type="entry name" value="MIS18-BINDING PROTEIN 1"/>
    <property type="match status" value="1"/>
</dbReference>
<dbReference type="CDD" id="cd00167">
    <property type="entry name" value="SANT"/>
    <property type="match status" value="1"/>
</dbReference>
<dbReference type="SMART" id="SM00717">
    <property type="entry name" value="SANT"/>
    <property type="match status" value="1"/>
</dbReference>
<feature type="compositionally biased region" description="Polar residues" evidence="1">
    <location>
        <begin position="656"/>
        <end position="666"/>
    </location>
</feature>
<dbReference type="PANTHER" id="PTHR16124:SF3">
    <property type="entry name" value="MIS18-BINDING PROTEIN 1"/>
    <property type="match status" value="1"/>
</dbReference>
<evidence type="ECO:0000313" key="5">
    <source>
        <dbReference type="Ensembl" id="ENSNFUP00015034664.1"/>
    </source>
</evidence>
<dbReference type="GeneTree" id="ENSGT00390000007395"/>
<reference evidence="3" key="4">
    <citation type="submission" date="2020-03" db="EMBL/GenBank/DDBJ databases">
        <title>Intra-Species Differences in Population Size shape Life History and Genome Evolution.</title>
        <authorList>
            <person name="Willemsen D."/>
            <person name="Cui R."/>
            <person name="Valenzano D.R."/>
        </authorList>
    </citation>
    <scope>NUCLEOTIDE SEQUENCE</scope>
    <source>
        <strain evidence="3">GRZ</strain>
        <tissue evidence="3">Whole</tissue>
    </source>
</reference>
<proteinExistence type="predicted"/>
<reference evidence="4" key="3">
    <citation type="submission" date="2016-06" db="EMBL/GenBank/DDBJ databases">
        <title>The genome of a short-lived fish provides insights into sex chromosome evolution and the genetic control of aging.</title>
        <authorList>
            <person name="Reichwald K."/>
            <person name="Felder M."/>
            <person name="Petzold A."/>
            <person name="Koch P."/>
            <person name="Groth M."/>
            <person name="Platzer M."/>
        </authorList>
    </citation>
    <scope>NUCLEOTIDE SEQUENCE</scope>
    <source>
        <tissue evidence="4">Brain</tissue>
    </source>
</reference>
<dbReference type="Pfam" id="PF09133">
    <property type="entry name" value="SANTA"/>
    <property type="match status" value="1"/>
</dbReference>
<feature type="region of interest" description="Disordered" evidence="1">
    <location>
        <begin position="216"/>
        <end position="244"/>
    </location>
</feature>
<feature type="compositionally biased region" description="Basic and acidic residues" evidence="1">
    <location>
        <begin position="502"/>
        <end position="516"/>
    </location>
</feature>
<dbReference type="Pfam" id="PF00249">
    <property type="entry name" value="Myb_DNA-binding"/>
    <property type="match status" value="1"/>
</dbReference>
<dbReference type="EMBL" id="JAAVVJ010000018">
    <property type="protein sequence ID" value="KAF7201784.1"/>
    <property type="molecule type" value="Genomic_DNA"/>
</dbReference>
<feature type="region of interest" description="Disordered" evidence="1">
    <location>
        <begin position="502"/>
        <end position="551"/>
    </location>
</feature>
<dbReference type="InterPro" id="IPR015216">
    <property type="entry name" value="SANTA"/>
</dbReference>
<feature type="compositionally biased region" description="Basic and acidic residues" evidence="1">
    <location>
        <begin position="762"/>
        <end position="784"/>
    </location>
</feature>
<dbReference type="KEGG" id="nfu:107392301"/>
<feature type="region of interest" description="Disordered" evidence="1">
    <location>
        <begin position="825"/>
        <end position="866"/>
    </location>
</feature>
<feature type="compositionally biased region" description="Basic and acidic residues" evidence="1">
    <location>
        <begin position="603"/>
        <end position="617"/>
    </location>
</feature>
<dbReference type="RefSeq" id="XP_070402850.1">
    <property type="nucleotide sequence ID" value="XM_070546749.1"/>
</dbReference>
<feature type="compositionally biased region" description="Polar residues" evidence="1">
    <location>
        <begin position="588"/>
        <end position="597"/>
    </location>
</feature>
<evidence type="ECO:0000259" key="2">
    <source>
        <dbReference type="PROSITE" id="PS50090"/>
    </source>
</evidence>
<protein>
    <submittedName>
        <fullName evidence="4 5">MIS18 binding protein 1</fullName>
    </submittedName>
    <submittedName>
        <fullName evidence="3">Transcript variant X1</fullName>
    </submittedName>
</protein>
<dbReference type="InterPro" id="IPR039110">
    <property type="entry name" value="KNL2-like"/>
</dbReference>
<dbReference type="InterPro" id="IPR009057">
    <property type="entry name" value="Homeodomain-like_sf"/>
</dbReference>
<feature type="region of interest" description="Disordered" evidence="1">
    <location>
        <begin position="155"/>
        <end position="188"/>
    </location>
</feature>
<name>A0A1A8B8B8_NOTFU</name>